<dbReference type="HOGENOM" id="CLU_1359648_0_0_0"/>
<sequence length="201" mass="21395">MLEDARGNRAVFAQAEFHITQALADFVAGQLLHAQTLDRAAILFRWGGIGNRPAQPEDLVAAVTAAISALEPATVRYGRRVLSVVADPDRCLGTLNEDGALTLAGCGEGTPVTGLIRAAFQMVEPAHPLLKRGEVARAYPIQAIALGKQVTILALSGEAVLPEGLNPRGLIFSPFSNQDIPPPIQDVRVRAAIEKVLTRVH</sequence>
<dbReference type="KEGG" id="sus:Acid_0354"/>
<accession>Q02C50</accession>
<dbReference type="STRING" id="234267.Acid_0354"/>
<dbReference type="EMBL" id="CP000473">
    <property type="protein sequence ID" value="ABJ81366.1"/>
    <property type="molecule type" value="Genomic_DNA"/>
</dbReference>
<dbReference type="InParanoid" id="Q02C50"/>
<proteinExistence type="predicted"/>
<reference evidence="1" key="1">
    <citation type="submission" date="2006-10" db="EMBL/GenBank/DDBJ databases">
        <title>Complete sequence of Solibacter usitatus Ellin6076.</title>
        <authorList>
            <consortium name="US DOE Joint Genome Institute"/>
            <person name="Copeland A."/>
            <person name="Lucas S."/>
            <person name="Lapidus A."/>
            <person name="Barry K."/>
            <person name="Detter J.C."/>
            <person name="Glavina del Rio T."/>
            <person name="Hammon N."/>
            <person name="Israni S."/>
            <person name="Dalin E."/>
            <person name="Tice H."/>
            <person name="Pitluck S."/>
            <person name="Thompson L.S."/>
            <person name="Brettin T."/>
            <person name="Bruce D."/>
            <person name="Han C."/>
            <person name="Tapia R."/>
            <person name="Gilna P."/>
            <person name="Schmutz J."/>
            <person name="Larimer F."/>
            <person name="Land M."/>
            <person name="Hauser L."/>
            <person name="Kyrpides N."/>
            <person name="Mikhailova N."/>
            <person name="Janssen P.H."/>
            <person name="Kuske C.R."/>
            <person name="Richardson P."/>
        </authorList>
    </citation>
    <scope>NUCLEOTIDE SEQUENCE</scope>
    <source>
        <strain evidence="1">Ellin6076</strain>
    </source>
</reference>
<gene>
    <name evidence="1" type="ordered locus">Acid_0354</name>
</gene>
<evidence type="ECO:0000313" key="1">
    <source>
        <dbReference type="EMBL" id="ABJ81366.1"/>
    </source>
</evidence>
<name>Q02C50_SOLUE</name>
<dbReference type="AlphaFoldDB" id="Q02C50"/>
<protein>
    <submittedName>
        <fullName evidence="1">Uncharacterized protein</fullName>
    </submittedName>
</protein>
<organism evidence="1">
    <name type="scientific">Solibacter usitatus (strain Ellin6076)</name>
    <dbReference type="NCBI Taxonomy" id="234267"/>
    <lineage>
        <taxon>Bacteria</taxon>
        <taxon>Pseudomonadati</taxon>
        <taxon>Acidobacteriota</taxon>
        <taxon>Terriglobia</taxon>
        <taxon>Bryobacterales</taxon>
        <taxon>Solibacteraceae</taxon>
        <taxon>Candidatus Solibacter</taxon>
    </lineage>
</organism>